<organism evidence="2 3">
    <name type="scientific">Streptomyces violaceusniger (strain Tu 4113)</name>
    <dbReference type="NCBI Taxonomy" id="653045"/>
    <lineage>
        <taxon>Bacteria</taxon>
        <taxon>Bacillati</taxon>
        <taxon>Actinomycetota</taxon>
        <taxon>Actinomycetes</taxon>
        <taxon>Kitasatosporales</taxon>
        <taxon>Streptomycetaceae</taxon>
        <taxon>Streptomyces</taxon>
        <taxon>Streptomyces violaceusniger group</taxon>
    </lineage>
</organism>
<dbReference type="HOGENOM" id="CLU_3333801_0_0_11"/>
<proteinExistence type="predicted"/>
<evidence type="ECO:0000256" key="1">
    <source>
        <dbReference type="SAM" id="MobiDB-lite"/>
    </source>
</evidence>
<accession>G2PBM0</accession>
<dbReference type="AlphaFoldDB" id="G2PBM0"/>
<feature type="region of interest" description="Disordered" evidence="1">
    <location>
        <begin position="19"/>
        <end position="38"/>
    </location>
</feature>
<dbReference type="KEGG" id="svl:Strvi_0871"/>
<sequence>MEIYEKDCDTPDRVGRKWVEKDAHATGSQSVTRDRTTK</sequence>
<dbReference type="Proteomes" id="UP000008703">
    <property type="component" value="Chromosome"/>
</dbReference>
<evidence type="ECO:0000313" key="3">
    <source>
        <dbReference type="Proteomes" id="UP000008703"/>
    </source>
</evidence>
<dbReference type="EMBL" id="CP002994">
    <property type="protein sequence ID" value="AEM80642.1"/>
    <property type="molecule type" value="Genomic_DNA"/>
</dbReference>
<evidence type="ECO:0000313" key="2">
    <source>
        <dbReference type="EMBL" id="AEM80642.1"/>
    </source>
</evidence>
<gene>
    <name evidence="2" type="ORF">Strvi_0871</name>
</gene>
<reference evidence="2" key="1">
    <citation type="submission" date="2011-08" db="EMBL/GenBank/DDBJ databases">
        <title>Complete sequence of chromosome of Streptomyces violaceusniger Tu 4113.</title>
        <authorList>
            <consortium name="US DOE Joint Genome Institute"/>
            <person name="Lucas S."/>
            <person name="Han J."/>
            <person name="Lapidus A."/>
            <person name="Cheng J.-F."/>
            <person name="Goodwin L."/>
            <person name="Pitluck S."/>
            <person name="Peters L."/>
            <person name="Ivanova N."/>
            <person name="Daligault H."/>
            <person name="Detter J.C."/>
            <person name="Han C."/>
            <person name="Tapia R."/>
            <person name="Land M."/>
            <person name="Hauser L."/>
            <person name="Kyrpides N."/>
            <person name="Ivanova N."/>
            <person name="Pagani I."/>
            <person name="Hagen A."/>
            <person name="Katz L."/>
            <person name="Fiedler H.-P."/>
            <person name="Keasling J."/>
            <person name="Fortman J."/>
            <person name="Woyke T."/>
        </authorList>
    </citation>
    <scope>NUCLEOTIDE SEQUENCE [LARGE SCALE GENOMIC DNA]</scope>
    <source>
        <strain evidence="2">Tu 4113</strain>
    </source>
</reference>
<name>G2PBM0_STRV4</name>
<keyword evidence="3" id="KW-1185">Reference proteome</keyword>
<protein>
    <submittedName>
        <fullName evidence="2">Uncharacterized protein</fullName>
    </submittedName>
</protein>